<evidence type="ECO:0000313" key="6">
    <source>
        <dbReference type="EMBL" id="TFK97445.1"/>
    </source>
</evidence>
<organism evidence="6 7">
    <name type="scientific">Pterulicium gracile</name>
    <dbReference type="NCBI Taxonomy" id="1884261"/>
    <lineage>
        <taxon>Eukaryota</taxon>
        <taxon>Fungi</taxon>
        <taxon>Dikarya</taxon>
        <taxon>Basidiomycota</taxon>
        <taxon>Agaricomycotina</taxon>
        <taxon>Agaricomycetes</taxon>
        <taxon>Agaricomycetidae</taxon>
        <taxon>Agaricales</taxon>
        <taxon>Pleurotineae</taxon>
        <taxon>Pterulaceae</taxon>
        <taxon>Pterulicium</taxon>
    </lineage>
</organism>
<dbReference type="InterPro" id="IPR029058">
    <property type="entry name" value="AB_hydrolase_fold"/>
</dbReference>
<gene>
    <name evidence="6" type="ORF">BDV98DRAFT_263147</name>
</gene>
<dbReference type="EMBL" id="ML178847">
    <property type="protein sequence ID" value="TFK97445.1"/>
    <property type="molecule type" value="Genomic_DNA"/>
</dbReference>
<dbReference type="GO" id="GO:0097176">
    <property type="term" value="P:epoxide metabolic process"/>
    <property type="evidence" value="ECO:0007669"/>
    <property type="project" value="TreeGrafter"/>
</dbReference>
<dbReference type="PANTHER" id="PTHR21661">
    <property type="entry name" value="EPOXIDE HYDROLASE 1-RELATED"/>
    <property type="match status" value="1"/>
</dbReference>
<feature type="active site" description="Proton donor" evidence="4">
    <location>
        <position position="323"/>
    </location>
</feature>
<dbReference type="PRINTS" id="PR00412">
    <property type="entry name" value="EPOXHYDRLASE"/>
</dbReference>
<dbReference type="AlphaFoldDB" id="A0A5C3Q5T0"/>
<evidence type="ECO:0000256" key="4">
    <source>
        <dbReference type="PIRSR" id="PIRSR001112-1"/>
    </source>
</evidence>
<keyword evidence="3 6" id="KW-0378">Hydrolase</keyword>
<evidence type="ECO:0000313" key="7">
    <source>
        <dbReference type="Proteomes" id="UP000305067"/>
    </source>
</evidence>
<evidence type="ECO:0000256" key="3">
    <source>
        <dbReference type="ARBA" id="ARBA00022801"/>
    </source>
</evidence>
<dbReference type="Proteomes" id="UP000305067">
    <property type="component" value="Unassembled WGS sequence"/>
</dbReference>
<dbReference type="Gene3D" id="3.40.50.1820">
    <property type="entry name" value="alpha/beta hydrolase"/>
    <property type="match status" value="1"/>
</dbReference>
<dbReference type="PIRSF" id="PIRSF001112">
    <property type="entry name" value="Epoxide_hydrolase"/>
    <property type="match status" value="1"/>
</dbReference>
<keyword evidence="7" id="KW-1185">Reference proteome</keyword>
<evidence type="ECO:0000256" key="1">
    <source>
        <dbReference type="ARBA" id="ARBA00010088"/>
    </source>
</evidence>
<dbReference type="SUPFAM" id="SSF53474">
    <property type="entry name" value="alpha/beta-Hydrolases"/>
    <property type="match status" value="1"/>
</dbReference>
<dbReference type="InterPro" id="IPR000639">
    <property type="entry name" value="Epox_hydrolase-like"/>
</dbReference>
<proteinExistence type="inferred from homology"/>
<feature type="active site" description="Nucleophile" evidence="4">
    <location>
        <position position="188"/>
    </location>
</feature>
<feature type="domain" description="Epoxide hydrolase N-terminal" evidence="5">
    <location>
        <begin position="12"/>
        <end position="122"/>
    </location>
</feature>
<reference evidence="6 7" key="1">
    <citation type="journal article" date="2019" name="Nat. Ecol. Evol.">
        <title>Megaphylogeny resolves global patterns of mushroom evolution.</title>
        <authorList>
            <person name="Varga T."/>
            <person name="Krizsan K."/>
            <person name="Foldi C."/>
            <person name="Dima B."/>
            <person name="Sanchez-Garcia M."/>
            <person name="Sanchez-Ramirez S."/>
            <person name="Szollosi G.J."/>
            <person name="Szarkandi J.G."/>
            <person name="Papp V."/>
            <person name="Albert L."/>
            <person name="Andreopoulos W."/>
            <person name="Angelini C."/>
            <person name="Antonin V."/>
            <person name="Barry K.W."/>
            <person name="Bougher N.L."/>
            <person name="Buchanan P."/>
            <person name="Buyck B."/>
            <person name="Bense V."/>
            <person name="Catcheside P."/>
            <person name="Chovatia M."/>
            <person name="Cooper J."/>
            <person name="Damon W."/>
            <person name="Desjardin D."/>
            <person name="Finy P."/>
            <person name="Geml J."/>
            <person name="Haridas S."/>
            <person name="Hughes K."/>
            <person name="Justo A."/>
            <person name="Karasinski D."/>
            <person name="Kautmanova I."/>
            <person name="Kiss B."/>
            <person name="Kocsube S."/>
            <person name="Kotiranta H."/>
            <person name="LaButti K.M."/>
            <person name="Lechner B.E."/>
            <person name="Liimatainen K."/>
            <person name="Lipzen A."/>
            <person name="Lukacs Z."/>
            <person name="Mihaltcheva S."/>
            <person name="Morgado L.N."/>
            <person name="Niskanen T."/>
            <person name="Noordeloos M.E."/>
            <person name="Ohm R.A."/>
            <person name="Ortiz-Santana B."/>
            <person name="Ovrebo C."/>
            <person name="Racz N."/>
            <person name="Riley R."/>
            <person name="Savchenko A."/>
            <person name="Shiryaev A."/>
            <person name="Soop K."/>
            <person name="Spirin V."/>
            <person name="Szebenyi C."/>
            <person name="Tomsovsky M."/>
            <person name="Tulloss R.E."/>
            <person name="Uehling J."/>
            <person name="Grigoriev I.V."/>
            <person name="Vagvolgyi C."/>
            <person name="Papp T."/>
            <person name="Martin F.M."/>
            <person name="Miettinen O."/>
            <person name="Hibbett D.S."/>
            <person name="Nagy L.G."/>
        </authorList>
    </citation>
    <scope>NUCLEOTIDE SEQUENCE [LARGE SCALE GENOMIC DNA]</scope>
    <source>
        <strain evidence="6 7">CBS 309.79</strain>
    </source>
</reference>
<evidence type="ECO:0000256" key="2">
    <source>
        <dbReference type="ARBA" id="ARBA00022797"/>
    </source>
</evidence>
<dbReference type="GO" id="GO:0004301">
    <property type="term" value="F:epoxide hydrolase activity"/>
    <property type="evidence" value="ECO:0007669"/>
    <property type="project" value="TreeGrafter"/>
</dbReference>
<sequence>MKSESSQAVHPTPYTIRVSDPQLLLLKRKLDLVSFPDELEDIGWSHGAPRSEVQRLVERWRSGYDWRAEEARLNASLPQFTTAIDIDGFGSFEIHHVHVKSARAGAIPLLFVHGWPGSFTEVSAILPLLVDPESSEHPAFHVVAPSLPGFGFSDAPKRAGFSMVQYAETCHKLMLALGYEEYVSQGGDWGSVITRKMATKYGPRHIKAWHTNMPLGTPPNLWQSPLRYLSEVVKPSSKPQDRLMIEHNQMYMAQEMGYMLQQSTRPQTLGYGLHDSPVGLLAWLYEKLVKWTDEYPWTDDEVLTWVSLYWFSKAGPAASLRIYYEVAQHGDIRPDFSPVDLPTVPHGVSYFPKECIRIPLSWVKASANVVYSETHKKGGHFAAYEQPVEIAGALRKMFGRNGPVFGVVRQCTGFHDHVFEKRGERW</sequence>
<protein>
    <submittedName>
        <fullName evidence="6">Alpha/beta-hydrolase</fullName>
    </submittedName>
</protein>
<dbReference type="Pfam" id="PF06441">
    <property type="entry name" value="EHN"/>
    <property type="match status" value="1"/>
</dbReference>
<dbReference type="InterPro" id="IPR010497">
    <property type="entry name" value="Epoxide_hydro_N"/>
</dbReference>
<dbReference type="InterPro" id="IPR016292">
    <property type="entry name" value="Epoxide_hydrolase"/>
</dbReference>
<accession>A0A5C3Q5T0</accession>
<feature type="active site" description="Proton acceptor" evidence="4">
    <location>
        <position position="380"/>
    </location>
</feature>
<evidence type="ECO:0000259" key="5">
    <source>
        <dbReference type="Pfam" id="PF06441"/>
    </source>
</evidence>
<name>A0A5C3Q5T0_9AGAR</name>
<dbReference type="STRING" id="1884261.A0A5C3Q5T0"/>
<keyword evidence="2" id="KW-0058">Aromatic hydrocarbons catabolism</keyword>
<dbReference type="OrthoDB" id="7130006at2759"/>
<dbReference type="PANTHER" id="PTHR21661:SF35">
    <property type="entry name" value="EPOXIDE HYDROLASE"/>
    <property type="match status" value="1"/>
</dbReference>
<comment type="similarity">
    <text evidence="1">Belongs to the peptidase S33 family.</text>
</comment>